<keyword evidence="3" id="KW-1185">Reference proteome</keyword>
<name>A0A5C5WKM0_9BACT</name>
<evidence type="ECO:0000313" key="2">
    <source>
        <dbReference type="EMBL" id="TWT51210.1"/>
    </source>
</evidence>
<dbReference type="EMBL" id="SJPI01000002">
    <property type="protein sequence ID" value="TWT51210.1"/>
    <property type="molecule type" value="Genomic_DNA"/>
</dbReference>
<comment type="caution">
    <text evidence="2">The sequence shown here is derived from an EMBL/GenBank/DDBJ whole genome shotgun (WGS) entry which is preliminary data.</text>
</comment>
<dbReference type="AlphaFoldDB" id="A0A5C5WKM0"/>
<sequence precursor="true">MATKIRPMKMQILVLSLVIISLACVSAYADEPNQLTPIMVQPGDIHLSMNFDKDFVVKRGHKFFAAGQGTNWEAKDGVLVGTQSTPEYQAKKKASGKGHLGTAPRLQFPNTPKDVIVKYSFKIVGGNKTKLLPMIEAGHHLRRIYFGAKGSTLLVDHEKTSIAESDFVLQPNQWYHVMLEIKDNDFLVRFQDGPTIYGNHPGVGADFADYNLGITATNKGTMYIDNMTIWHAGDVVSDWKDTKAKPASAEAR</sequence>
<proteinExistence type="predicted"/>
<protein>
    <submittedName>
        <fullName evidence="2">Uncharacterized protein</fullName>
    </submittedName>
</protein>
<dbReference type="PROSITE" id="PS51257">
    <property type="entry name" value="PROKAR_LIPOPROTEIN"/>
    <property type="match status" value="1"/>
</dbReference>
<reference evidence="2 3" key="1">
    <citation type="submission" date="2019-02" db="EMBL/GenBank/DDBJ databases">
        <title>Deep-cultivation of Planctomycetes and their phenomic and genomic characterization uncovers novel biology.</title>
        <authorList>
            <person name="Wiegand S."/>
            <person name="Jogler M."/>
            <person name="Boedeker C."/>
            <person name="Pinto D."/>
            <person name="Vollmers J."/>
            <person name="Rivas-Marin E."/>
            <person name="Kohn T."/>
            <person name="Peeters S.H."/>
            <person name="Heuer A."/>
            <person name="Rast P."/>
            <person name="Oberbeckmann S."/>
            <person name="Bunk B."/>
            <person name="Jeske O."/>
            <person name="Meyerdierks A."/>
            <person name="Storesund J.E."/>
            <person name="Kallscheuer N."/>
            <person name="Luecker S."/>
            <person name="Lage O.M."/>
            <person name="Pohl T."/>
            <person name="Merkel B.J."/>
            <person name="Hornburger P."/>
            <person name="Mueller R.-W."/>
            <person name="Bruemmer F."/>
            <person name="Labrenz M."/>
            <person name="Spormann A.M."/>
            <person name="Op Den Camp H."/>
            <person name="Overmann J."/>
            <person name="Amann R."/>
            <person name="Jetten M.S.M."/>
            <person name="Mascher T."/>
            <person name="Medema M.H."/>
            <person name="Devos D.P."/>
            <person name="Kaster A.-K."/>
            <person name="Ovreas L."/>
            <person name="Rohde M."/>
            <person name="Galperin M.Y."/>
            <person name="Jogler C."/>
        </authorList>
    </citation>
    <scope>NUCLEOTIDE SEQUENCE [LARGE SCALE GENOMIC DNA]</scope>
    <source>
        <strain evidence="2 3">Pla22</strain>
    </source>
</reference>
<dbReference type="Proteomes" id="UP000316598">
    <property type="component" value="Unassembled WGS sequence"/>
</dbReference>
<gene>
    <name evidence="2" type="ORF">Pla22_39870</name>
</gene>
<feature type="chain" id="PRO_5022905077" evidence="1">
    <location>
        <begin position="30"/>
        <end position="252"/>
    </location>
</feature>
<accession>A0A5C5WKM0</accession>
<keyword evidence="1" id="KW-0732">Signal</keyword>
<evidence type="ECO:0000256" key="1">
    <source>
        <dbReference type="SAM" id="SignalP"/>
    </source>
</evidence>
<evidence type="ECO:0000313" key="3">
    <source>
        <dbReference type="Proteomes" id="UP000316598"/>
    </source>
</evidence>
<feature type="signal peptide" evidence="1">
    <location>
        <begin position="1"/>
        <end position="29"/>
    </location>
</feature>
<organism evidence="2 3">
    <name type="scientific">Rubripirellula amarantea</name>
    <dbReference type="NCBI Taxonomy" id="2527999"/>
    <lineage>
        <taxon>Bacteria</taxon>
        <taxon>Pseudomonadati</taxon>
        <taxon>Planctomycetota</taxon>
        <taxon>Planctomycetia</taxon>
        <taxon>Pirellulales</taxon>
        <taxon>Pirellulaceae</taxon>
        <taxon>Rubripirellula</taxon>
    </lineage>
</organism>